<dbReference type="GO" id="GO:0005739">
    <property type="term" value="C:mitochondrion"/>
    <property type="evidence" value="ECO:0007669"/>
    <property type="project" value="TreeGrafter"/>
</dbReference>
<name>A0A6A6TRH7_9PLEO</name>
<dbReference type="InterPro" id="IPR050700">
    <property type="entry name" value="YIM1/Zinc_Alcohol_DH_Fams"/>
</dbReference>
<dbReference type="GO" id="GO:0016491">
    <property type="term" value="F:oxidoreductase activity"/>
    <property type="evidence" value="ECO:0007669"/>
    <property type="project" value="InterPro"/>
</dbReference>
<evidence type="ECO:0000256" key="1">
    <source>
        <dbReference type="SAM" id="MobiDB-lite"/>
    </source>
</evidence>
<evidence type="ECO:0000313" key="4">
    <source>
        <dbReference type="Proteomes" id="UP000799324"/>
    </source>
</evidence>
<sequence>MRALIRTGTPKTLTLDLSHPEPTPSGSPDYYLIRTHATALTREELTWPEPLQADIPIPGYDVAGVVISTPTAPHPENGTYKFKPGDEVYAMTTFVNQGNARETSEAHETELALKPKNMSWEEAASVPLSALSAWQALFTHGRLSPTFSETRHGTATRVLVTAASGSVGIWGIQLAHLASAEVIGICGPANVQFVKDLGADTVLDYTKTNLVEWVEENRETREFDVVLDCIGGQTLEDAWKCTKREGKVISVAVPPESKKPAKGVAEEVTGVWFIVTESGDQLGQIARLIEQEKCKGIVDCVYEMEQFQEAFERLEGGHAKGKVILKVQ</sequence>
<dbReference type="Gene3D" id="3.40.50.720">
    <property type="entry name" value="NAD(P)-binding Rossmann-like Domain"/>
    <property type="match status" value="1"/>
</dbReference>
<protein>
    <submittedName>
        <fullName evidence="3">NAD(P)-binding protein</fullName>
    </submittedName>
</protein>
<dbReference type="SUPFAM" id="SSF51735">
    <property type="entry name" value="NAD(P)-binding Rossmann-fold domains"/>
    <property type="match status" value="1"/>
</dbReference>
<dbReference type="Pfam" id="PF13602">
    <property type="entry name" value="ADH_zinc_N_2"/>
    <property type="match status" value="1"/>
</dbReference>
<gene>
    <name evidence="3" type="ORF">K491DRAFT_587094</name>
</gene>
<dbReference type="OrthoDB" id="3509362at2759"/>
<dbReference type="SUPFAM" id="SSF50129">
    <property type="entry name" value="GroES-like"/>
    <property type="match status" value="1"/>
</dbReference>
<dbReference type="PANTHER" id="PTHR11695">
    <property type="entry name" value="ALCOHOL DEHYDROGENASE RELATED"/>
    <property type="match status" value="1"/>
</dbReference>
<dbReference type="InterPro" id="IPR011032">
    <property type="entry name" value="GroES-like_sf"/>
</dbReference>
<organism evidence="3 4">
    <name type="scientific">Lophiostoma macrostomum CBS 122681</name>
    <dbReference type="NCBI Taxonomy" id="1314788"/>
    <lineage>
        <taxon>Eukaryota</taxon>
        <taxon>Fungi</taxon>
        <taxon>Dikarya</taxon>
        <taxon>Ascomycota</taxon>
        <taxon>Pezizomycotina</taxon>
        <taxon>Dothideomycetes</taxon>
        <taxon>Pleosporomycetidae</taxon>
        <taxon>Pleosporales</taxon>
        <taxon>Lophiostomataceae</taxon>
        <taxon>Lophiostoma</taxon>
    </lineage>
</organism>
<feature type="region of interest" description="Disordered" evidence="1">
    <location>
        <begin position="1"/>
        <end position="28"/>
    </location>
</feature>
<accession>A0A6A6TRH7</accession>
<reference evidence="3" key="1">
    <citation type="journal article" date="2020" name="Stud. Mycol.">
        <title>101 Dothideomycetes genomes: a test case for predicting lifestyles and emergence of pathogens.</title>
        <authorList>
            <person name="Haridas S."/>
            <person name="Albert R."/>
            <person name="Binder M."/>
            <person name="Bloem J."/>
            <person name="Labutti K."/>
            <person name="Salamov A."/>
            <person name="Andreopoulos B."/>
            <person name="Baker S."/>
            <person name="Barry K."/>
            <person name="Bills G."/>
            <person name="Bluhm B."/>
            <person name="Cannon C."/>
            <person name="Castanera R."/>
            <person name="Culley D."/>
            <person name="Daum C."/>
            <person name="Ezra D."/>
            <person name="Gonzalez J."/>
            <person name="Henrissat B."/>
            <person name="Kuo A."/>
            <person name="Liang C."/>
            <person name="Lipzen A."/>
            <person name="Lutzoni F."/>
            <person name="Magnuson J."/>
            <person name="Mondo S."/>
            <person name="Nolan M."/>
            <person name="Ohm R."/>
            <person name="Pangilinan J."/>
            <person name="Park H.-J."/>
            <person name="Ramirez L."/>
            <person name="Alfaro M."/>
            <person name="Sun H."/>
            <person name="Tritt A."/>
            <person name="Yoshinaga Y."/>
            <person name="Zwiers L.-H."/>
            <person name="Turgeon B."/>
            <person name="Goodwin S."/>
            <person name="Spatafora J."/>
            <person name="Crous P."/>
            <person name="Grigoriev I."/>
        </authorList>
    </citation>
    <scope>NUCLEOTIDE SEQUENCE</scope>
    <source>
        <strain evidence="3">CBS 122681</strain>
    </source>
</reference>
<evidence type="ECO:0000259" key="2">
    <source>
        <dbReference type="SMART" id="SM00829"/>
    </source>
</evidence>
<dbReference type="InterPro" id="IPR020843">
    <property type="entry name" value="ER"/>
</dbReference>
<dbReference type="InterPro" id="IPR036291">
    <property type="entry name" value="NAD(P)-bd_dom_sf"/>
</dbReference>
<dbReference type="AlphaFoldDB" id="A0A6A6TRH7"/>
<dbReference type="SMART" id="SM00829">
    <property type="entry name" value="PKS_ER"/>
    <property type="match status" value="1"/>
</dbReference>
<feature type="domain" description="Enoyl reductase (ER)" evidence="2">
    <location>
        <begin position="8"/>
        <end position="325"/>
    </location>
</feature>
<dbReference type="Proteomes" id="UP000799324">
    <property type="component" value="Unassembled WGS sequence"/>
</dbReference>
<keyword evidence="4" id="KW-1185">Reference proteome</keyword>
<dbReference type="CDD" id="cd05289">
    <property type="entry name" value="MDR_like_2"/>
    <property type="match status" value="1"/>
</dbReference>
<evidence type="ECO:0000313" key="3">
    <source>
        <dbReference type="EMBL" id="KAF2661518.1"/>
    </source>
</evidence>
<proteinExistence type="predicted"/>
<dbReference type="EMBL" id="MU004293">
    <property type="protein sequence ID" value="KAF2661518.1"/>
    <property type="molecule type" value="Genomic_DNA"/>
</dbReference>
<dbReference type="Gene3D" id="3.90.180.10">
    <property type="entry name" value="Medium-chain alcohol dehydrogenases, catalytic domain"/>
    <property type="match status" value="1"/>
</dbReference>
<dbReference type="PANTHER" id="PTHR11695:SF647">
    <property type="entry name" value="ENOYL REDUCTASE (ER) DOMAIN-CONTAINING PROTEIN"/>
    <property type="match status" value="1"/>
</dbReference>